<feature type="domain" description="HAMP" evidence="3">
    <location>
        <begin position="170"/>
        <end position="222"/>
    </location>
</feature>
<dbReference type="SUPFAM" id="SSF141868">
    <property type="entry name" value="EAL domain-like"/>
    <property type="match status" value="1"/>
</dbReference>
<protein>
    <submittedName>
        <fullName evidence="4">Diguanylate cyclase/phosphodiesterase</fullName>
    </submittedName>
</protein>
<dbReference type="PANTHER" id="PTHR33121:SF79">
    <property type="entry name" value="CYCLIC DI-GMP PHOSPHODIESTERASE PDED-RELATED"/>
    <property type="match status" value="1"/>
</dbReference>
<dbReference type="Proteomes" id="UP000294614">
    <property type="component" value="Unassembled WGS sequence"/>
</dbReference>
<dbReference type="InterPro" id="IPR001633">
    <property type="entry name" value="EAL_dom"/>
</dbReference>
<evidence type="ECO:0000259" key="2">
    <source>
        <dbReference type="PROSITE" id="PS50883"/>
    </source>
</evidence>
<dbReference type="Gene3D" id="6.10.340.10">
    <property type="match status" value="1"/>
</dbReference>
<dbReference type="InterPro" id="IPR042461">
    <property type="entry name" value="LapD_MoxY_peri_C"/>
</dbReference>
<feature type="transmembrane region" description="Helical" evidence="1">
    <location>
        <begin position="149"/>
        <end position="173"/>
    </location>
</feature>
<proteinExistence type="predicted"/>
<dbReference type="Pfam" id="PF00563">
    <property type="entry name" value="EAL"/>
    <property type="match status" value="1"/>
</dbReference>
<organism evidence="4 5">
    <name type="scientific">Seleniivibrio woodruffii</name>
    <dbReference type="NCBI Taxonomy" id="1078050"/>
    <lineage>
        <taxon>Bacteria</taxon>
        <taxon>Pseudomonadati</taxon>
        <taxon>Deferribacterota</taxon>
        <taxon>Deferribacteres</taxon>
        <taxon>Deferribacterales</taxon>
        <taxon>Geovibrionaceae</taxon>
        <taxon>Seleniivibrio</taxon>
    </lineage>
</organism>
<dbReference type="PROSITE" id="PS50883">
    <property type="entry name" value="EAL"/>
    <property type="match status" value="1"/>
</dbReference>
<dbReference type="RefSeq" id="WP_132874198.1">
    <property type="nucleotide sequence ID" value="NZ_SMGG01000005.1"/>
</dbReference>
<keyword evidence="1" id="KW-0472">Membrane</keyword>
<dbReference type="GO" id="GO:0016020">
    <property type="term" value="C:membrane"/>
    <property type="evidence" value="ECO:0007669"/>
    <property type="project" value="InterPro"/>
</dbReference>
<dbReference type="SUPFAM" id="SSF55073">
    <property type="entry name" value="Nucleotide cyclase"/>
    <property type="match status" value="1"/>
</dbReference>
<dbReference type="InterPro" id="IPR032244">
    <property type="entry name" value="LapD_MoxY_N"/>
</dbReference>
<evidence type="ECO:0000313" key="5">
    <source>
        <dbReference type="Proteomes" id="UP000294614"/>
    </source>
</evidence>
<evidence type="ECO:0000259" key="3">
    <source>
        <dbReference type="PROSITE" id="PS50885"/>
    </source>
</evidence>
<keyword evidence="5" id="KW-1185">Reference proteome</keyword>
<sequence>MTLFRQIQILITTILIVMLAAVLKINFDNTTEFIRNQMYSNAKNTANSVSLSLSPFTNDTAIMVTMINAMYDGGYYEEIRLTGNDGKDIYRVHQEPKIEGVPAFFVKLVKLETPAADAQISNGWNIAGKLTVKGHPGLSYIQLWDSFKYLCLSFIVIGGIAVAFSHVILKFLLSALVNIRKQAEAIGNNDFMINEKVPRTPELKQVVLAMNQMTGKVQSIYDREIDTLKKYQELLYRDQLTGLYNRKYFVNKLTEYIESESKNSDGEIALISFEGIDRAIAEVGHPNMRPFYDAVAKYMNDNFSSDGCLPSCFNRQELAAIMPALNQEDSAFKINGFIKWAKELIAANDRLADIITVKAGLTSYRYDETTAKVLSKADYALTVAKSMETGDVSRFNDSSNQMVLGKLEWKNMIETALAENRFILTSQAVTSPTGELHQEIFVNLKDENGNIQRAGFFMPMVVNLNLANNLDRYVLEKSVEYLTAKPDSTLAINITDVFLNDRASFSWFRQLLLGSKHLKERITFEISDNAINNNADICLDFAGLIKGLGFTFGVDRFAMSPKSLENLQKLKPNYIKIDYDYLIGSGEDADTAIHSLQTITESLGIKLIATKVENSELKTALENKNIKYFQGRGIADITPLNK</sequence>
<dbReference type="Pfam" id="PF16448">
    <property type="entry name" value="LapD_MoxY_N"/>
    <property type="match status" value="1"/>
</dbReference>
<dbReference type="AlphaFoldDB" id="A0A4R1K8B0"/>
<accession>A0A4R1K8B0</accession>
<comment type="caution">
    <text evidence="4">The sequence shown here is derived from an EMBL/GenBank/DDBJ whole genome shotgun (WGS) entry which is preliminary data.</text>
</comment>
<dbReference type="Gene3D" id="6.20.270.20">
    <property type="entry name" value="LapD/MoxY periplasmic domain"/>
    <property type="match status" value="1"/>
</dbReference>
<keyword evidence="1" id="KW-1133">Transmembrane helix</keyword>
<evidence type="ECO:0000313" key="4">
    <source>
        <dbReference type="EMBL" id="TCK60053.1"/>
    </source>
</evidence>
<dbReference type="GO" id="GO:0071111">
    <property type="term" value="F:cyclic-guanylate-specific phosphodiesterase activity"/>
    <property type="evidence" value="ECO:0007669"/>
    <property type="project" value="InterPro"/>
</dbReference>
<dbReference type="Gene3D" id="3.20.20.450">
    <property type="entry name" value="EAL domain"/>
    <property type="match status" value="1"/>
</dbReference>
<dbReference type="GO" id="GO:0007165">
    <property type="term" value="P:signal transduction"/>
    <property type="evidence" value="ECO:0007669"/>
    <property type="project" value="InterPro"/>
</dbReference>
<keyword evidence="1" id="KW-0812">Transmembrane</keyword>
<dbReference type="InterPro" id="IPR043128">
    <property type="entry name" value="Rev_trsase/Diguanyl_cyclase"/>
</dbReference>
<evidence type="ECO:0000256" key="1">
    <source>
        <dbReference type="SAM" id="Phobius"/>
    </source>
</evidence>
<dbReference type="SMART" id="SM00052">
    <property type="entry name" value="EAL"/>
    <property type="match status" value="1"/>
</dbReference>
<dbReference type="Gene3D" id="3.30.70.270">
    <property type="match status" value="1"/>
</dbReference>
<reference evidence="4 5" key="1">
    <citation type="submission" date="2019-03" db="EMBL/GenBank/DDBJ databases">
        <title>Genomic Encyclopedia of Type Strains, Phase IV (KMG-IV): sequencing the most valuable type-strain genomes for metagenomic binning, comparative biology and taxonomic classification.</title>
        <authorList>
            <person name="Goeker M."/>
        </authorList>
    </citation>
    <scope>NUCLEOTIDE SEQUENCE [LARGE SCALE GENOMIC DNA]</scope>
    <source>
        <strain evidence="4 5">DSM 24984</strain>
    </source>
</reference>
<dbReference type="InterPro" id="IPR003660">
    <property type="entry name" value="HAMP_dom"/>
</dbReference>
<dbReference type="InterPro" id="IPR050706">
    <property type="entry name" value="Cyclic-di-GMP_PDE-like"/>
</dbReference>
<feature type="domain" description="EAL" evidence="2">
    <location>
        <begin position="406"/>
        <end position="642"/>
    </location>
</feature>
<gene>
    <name evidence="4" type="ORF">C8D98_2226</name>
</gene>
<dbReference type="Gene3D" id="3.30.110.200">
    <property type="match status" value="1"/>
</dbReference>
<feature type="transmembrane region" description="Helical" evidence="1">
    <location>
        <begin position="6"/>
        <end position="27"/>
    </location>
</feature>
<dbReference type="Pfam" id="PF00990">
    <property type="entry name" value="GGDEF"/>
    <property type="match status" value="1"/>
</dbReference>
<dbReference type="InterPro" id="IPR029787">
    <property type="entry name" value="Nucleotide_cyclase"/>
</dbReference>
<dbReference type="PANTHER" id="PTHR33121">
    <property type="entry name" value="CYCLIC DI-GMP PHOSPHODIESTERASE PDEF"/>
    <property type="match status" value="1"/>
</dbReference>
<dbReference type="InterPro" id="IPR035919">
    <property type="entry name" value="EAL_sf"/>
</dbReference>
<dbReference type="CDD" id="cd01948">
    <property type="entry name" value="EAL"/>
    <property type="match status" value="1"/>
</dbReference>
<dbReference type="PROSITE" id="PS50885">
    <property type="entry name" value="HAMP"/>
    <property type="match status" value="1"/>
</dbReference>
<dbReference type="EMBL" id="SMGG01000005">
    <property type="protein sequence ID" value="TCK60053.1"/>
    <property type="molecule type" value="Genomic_DNA"/>
</dbReference>
<dbReference type="InterPro" id="IPR000160">
    <property type="entry name" value="GGDEF_dom"/>
</dbReference>
<dbReference type="OrthoDB" id="9777298at2"/>
<name>A0A4R1K8B0_9BACT</name>